<dbReference type="PANTHER" id="PTHR23028:SF53">
    <property type="entry name" value="ACYL_TRANSF_3 DOMAIN-CONTAINING PROTEIN"/>
    <property type="match status" value="1"/>
</dbReference>
<accession>A0ABM9PCU3</accession>
<proteinExistence type="predicted"/>
<feature type="transmembrane region" description="Helical" evidence="1">
    <location>
        <begin position="332"/>
        <end position="353"/>
    </location>
</feature>
<feature type="transmembrane region" description="Helical" evidence="1">
    <location>
        <begin position="267"/>
        <end position="285"/>
    </location>
</feature>
<sequence>MKKVYFPNLNGLRFIAALLVIIHHIEQLKNIFNLDNFYHDLPFIPIIGKLGVILFFVLSGFLITYLLLAEEEVTGTISIKDFYIRRLLRIWPLYYLIVILSFFILPFIPFLEVGDYTSQLFDSYNLKVLLFFLFLPNLALITFPPVPFASQSWSVGVEEQFYLLWPLLMKKSKYKLRLLFGVIALYFVVKFGINVYAKLFGVTEWTTLLYGFVGGFSIDCMAIGGVLAYWLYEKNNILKWLYSKYTQYLVYLILFVLIGFGVKIPHIHYEFYGVLFGIAILNLASNKETIFNLENSILNYLGKVSYGLYMFHPLAIVIILKTLMFFNIENVVLQYVLSIGLTILISGFSYKFFESYFIKKKVKFSKVLSGDNVKK</sequence>
<feature type="transmembrane region" description="Helical" evidence="1">
    <location>
        <begin position="244"/>
        <end position="261"/>
    </location>
</feature>
<keyword evidence="1" id="KW-1133">Transmembrane helix</keyword>
<keyword evidence="1" id="KW-0812">Transmembrane</keyword>
<feature type="transmembrane region" description="Helical" evidence="1">
    <location>
        <begin position="90"/>
        <end position="108"/>
    </location>
</feature>
<name>A0ABM9PCU3_9FLAO</name>
<feature type="transmembrane region" description="Helical" evidence="1">
    <location>
        <begin position="178"/>
        <end position="197"/>
    </location>
</feature>
<feature type="domain" description="Acyltransferase 3" evidence="2">
    <location>
        <begin position="8"/>
        <end position="347"/>
    </location>
</feature>
<comment type="caution">
    <text evidence="3">The sequence shown here is derived from an EMBL/GenBank/DDBJ whole genome shotgun (WGS) entry which is preliminary data.</text>
</comment>
<dbReference type="Proteomes" id="UP001497527">
    <property type="component" value="Unassembled WGS sequence"/>
</dbReference>
<keyword evidence="4" id="KW-1185">Reference proteome</keyword>
<dbReference type="RefSeq" id="WP_348717637.1">
    <property type="nucleotide sequence ID" value="NZ_CAXJIO010000013.1"/>
</dbReference>
<feature type="transmembrane region" description="Helical" evidence="1">
    <location>
        <begin position="306"/>
        <end position="326"/>
    </location>
</feature>
<reference evidence="3 4" key="1">
    <citation type="submission" date="2024-05" db="EMBL/GenBank/DDBJ databases">
        <authorList>
            <person name="Duchaud E."/>
        </authorList>
    </citation>
    <scope>NUCLEOTIDE SEQUENCE [LARGE SCALE GENOMIC DNA]</scope>
    <source>
        <strain evidence="3">Ena-SAMPLE-TAB-13-05-2024-13:56:06:370-140308</strain>
    </source>
</reference>
<evidence type="ECO:0000256" key="1">
    <source>
        <dbReference type="SAM" id="Phobius"/>
    </source>
</evidence>
<evidence type="ECO:0000313" key="4">
    <source>
        <dbReference type="Proteomes" id="UP001497527"/>
    </source>
</evidence>
<gene>
    <name evidence="3" type="ORF">T190423A01A_40021</name>
</gene>
<evidence type="ECO:0000313" key="3">
    <source>
        <dbReference type="EMBL" id="CAL2103428.1"/>
    </source>
</evidence>
<dbReference type="InterPro" id="IPR002656">
    <property type="entry name" value="Acyl_transf_3_dom"/>
</dbReference>
<dbReference type="InterPro" id="IPR050879">
    <property type="entry name" value="Acyltransferase_3"/>
</dbReference>
<dbReference type="EMBL" id="CAXJIO010000013">
    <property type="protein sequence ID" value="CAL2103428.1"/>
    <property type="molecule type" value="Genomic_DNA"/>
</dbReference>
<protein>
    <submittedName>
        <fullName evidence="3">Exopolysaccharide production protein ExoZ</fullName>
    </submittedName>
</protein>
<evidence type="ECO:0000259" key="2">
    <source>
        <dbReference type="Pfam" id="PF01757"/>
    </source>
</evidence>
<dbReference type="PANTHER" id="PTHR23028">
    <property type="entry name" value="ACETYLTRANSFERASE"/>
    <property type="match status" value="1"/>
</dbReference>
<keyword evidence="1" id="KW-0472">Membrane</keyword>
<dbReference type="Pfam" id="PF01757">
    <property type="entry name" value="Acyl_transf_3"/>
    <property type="match status" value="1"/>
</dbReference>
<feature type="transmembrane region" description="Helical" evidence="1">
    <location>
        <begin position="43"/>
        <end position="69"/>
    </location>
</feature>
<feature type="transmembrane region" description="Helical" evidence="1">
    <location>
        <begin position="209"/>
        <end position="232"/>
    </location>
</feature>
<feature type="transmembrane region" description="Helical" evidence="1">
    <location>
        <begin position="128"/>
        <end position="146"/>
    </location>
</feature>
<organism evidence="3 4">
    <name type="scientific">Tenacibaculum polynesiense</name>
    <dbReference type="NCBI Taxonomy" id="3137857"/>
    <lineage>
        <taxon>Bacteria</taxon>
        <taxon>Pseudomonadati</taxon>
        <taxon>Bacteroidota</taxon>
        <taxon>Flavobacteriia</taxon>
        <taxon>Flavobacteriales</taxon>
        <taxon>Flavobacteriaceae</taxon>
        <taxon>Tenacibaculum</taxon>
    </lineage>
</organism>